<dbReference type="Pfam" id="PF00614">
    <property type="entry name" value="PLDc"/>
    <property type="match status" value="1"/>
</dbReference>
<feature type="domain" description="PLD phosphodiesterase" evidence="9">
    <location>
        <begin position="882"/>
        <end position="909"/>
    </location>
</feature>
<comment type="catalytic activity">
    <reaction evidence="1 7">
        <text>a 1,2-diacyl-sn-glycero-3-phosphocholine + H2O = a 1,2-diacyl-sn-glycero-3-phosphate + choline + H(+)</text>
        <dbReference type="Rhea" id="RHEA:14445"/>
        <dbReference type="ChEBI" id="CHEBI:15354"/>
        <dbReference type="ChEBI" id="CHEBI:15377"/>
        <dbReference type="ChEBI" id="CHEBI:15378"/>
        <dbReference type="ChEBI" id="CHEBI:57643"/>
        <dbReference type="ChEBI" id="CHEBI:58608"/>
        <dbReference type="EC" id="3.1.4.4"/>
    </reaction>
</comment>
<dbReference type="CDD" id="cd01254">
    <property type="entry name" value="PH_PLD"/>
    <property type="match status" value="1"/>
</dbReference>
<reference evidence="11" key="2">
    <citation type="submission" date="2015-02" db="UniProtKB">
        <authorList>
            <consortium name="EnsemblMetazoa"/>
        </authorList>
    </citation>
    <scope>IDENTIFICATION</scope>
</reference>
<dbReference type="FunFam" id="3.30.870.10:FF:000011">
    <property type="entry name" value="Phospholipase"/>
    <property type="match status" value="1"/>
</dbReference>
<dbReference type="GO" id="GO:0006654">
    <property type="term" value="P:phosphatidic acid biosynthetic process"/>
    <property type="evidence" value="ECO:0007669"/>
    <property type="project" value="InterPro"/>
</dbReference>
<dbReference type="eggNOG" id="KOG1329">
    <property type="taxonomic scope" value="Eukaryota"/>
</dbReference>
<name>T1J7Z2_STRMM</name>
<dbReference type="EC" id="3.1.4.4" evidence="7"/>
<dbReference type="EMBL" id="JH431944">
    <property type="status" value="NOT_ANNOTATED_CDS"/>
    <property type="molecule type" value="Genomic_DNA"/>
</dbReference>
<dbReference type="SUPFAM" id="SSF56024">
    <property type="entry name" value="Phospholipase D/nuclease"/>
    <property type="match status" value="2"/>
</dbReference>
<feature type="domain" description="PX" evidence="10">
    <location>
        <begin position="98"/>
        <end position="232"/>
    </location>
</feature>
<dbReference type="InterPro" id="IPR001683">
    <property type="entry name" value="PX_dom"/>
</dbReference>
<dbReference type="AlphaFoldDB" id="T1J7Z2"/>
<dbReference type="Gene3D" id="3.30.1520.10">
    <property type="entry name" value="Phox-like domain"/>
    <property type="match status" value="1"/>
</dbReference>
<protein>
    <recommendedName>
        <fullName evidence="7">Phospholipase</fullName>
        <ecNumber evidence="7">3.1.4.4</ecNumber>
    </recommendedName>
</protein>
<keyword evidence="12" id="KW-1185">Reference proteome</keyword>
<dbReference type="EnsemblMetazoa" id="SMAR009807-RA">
    <property type="protein sequence ID" value="SMAR009807-PA"/>
    <property type="gene ID" value="SMAR009807"/>
</dbReference>
<dbReference type="PANTHER" id="PTHR18896">
    <property type="entry name" value="PHOSPHOLIPASE D"/>
    <property type="match status" value="1"/>
</dbReference>
<dbReference type="GO" id="GO:0004630">
    <property type="term" value="F:phospholipase D activity"/>
    <property type="evidence" value="ECO:0007669"/>
    <property type="project" value="UniProtKB-UniRule"/>
</dbReference>
<organism evidence="11 12">
    <name type="scientific">Strigamia maritima</name>
    <name type="common">European centipede</name>
    <name type="synonym">Geophilus maritimus</name>
    <dbReference type="NCBI Taxonomy" id="126957"/>
    <lineage>
        <taxon>Eukaryota</taxon>
        <taxon>Metazoa</taxon>
        <taxon>Ecdysozoa</taxon>
        <taxon>Arthropoda</taxon>
        <taxon>Myriapoda</taxon>
        <taxon>Chilopoda</taxon>
        <taxon>Pleurostigmophora</taxon>
        <taxon>Geophilomorpha</taxon>
        <taxon>Linotaeniidae</taxon>
        <taxon>Strigamia</taxon>
    </lineage>
</organism>
<dbReference type="GO" id="GO:0035091">
    <property type="term" value="F:phosphatidylinositol binding"/>
    <property type="evidence" value="ECO:0007669"/>
    <property type="project" value="InterPro"/>
</dbReference>
<dbReference type="PANTHER" id="PTHR18896:SF76">
    <property type="entry name" value="PHOSPHOLIPASE"/>
    <property type="match status" value="1"/>
</dbReference>
<keyword evidence="6" id="KW-0443">Lipid metabolism</keyword>
<evidence type="ECO:0000256" key="3">
    <source>
        <dbReference type="ARBA" id="ARBA00022737"/>
    </source>
</evidence>
<dbReference type="Pfam" id="PF00787">
    <property type="entry name" value="PX"/>
    <property type="match status" value="1"/>
</dbReference>
<dbReference type="InterPro" id="IPR025202">
    <property type="entry name" value="PLD-like_dom"/>
</dbReference>
<dbReference type="GO" id="GO:0035556">
    <property type="term" value="P:intracellular signal transduction"/>
    <property type="evidence" value="ECO:0007669"/>
    <property type="project" value="InterPro"/>
</dbReference>
<dbReference type="PROSITE" id="PS50035">
    <property type="entry name" value="PLD"/>
    <property type="match status" value="2"/>
</dbReference>
<dbReference type="CDD" id="cd09141">
    <property type="entry name" value="PLDc_vPLD1_2_yPLD_like_2"/>
    <property type="match status" value="1"/>
</dbReference>
<comment type="similarity">
    <text evidence="2 7">Belongs to the phospholipase D family.</text>
</comment>
<reference evidence="12" key="1">
    <citation type="submission" date="2011-05" db="EMBL/GenBank/DDBJ databases">
        <authorList>
            <person name="Richards S.R."/>
            <person name="Qu J."/>
            <person name="Jiang H."/>
            <person name="Jhangiani S.N."/>
            <person name="Agravi P."/>
            <person name="Goodspeed R."/>
            <person name="Gross S."/>
            <person name="Mandapat C."/>
            <person name="Jackson L."/>
            <person name="Mathew T."/>
            <person name="Pu L."/>
            <person name="Thornton R."/>
            <person name="Saada N."/>
            <person name="Wilczek-Boney K.B."/>
            <person name="Lee S."/>
            <person name="Kovar C."/>
            <person name="Wu Y."/>
            <person name="Scherer S.E."/>
            <person name="Worley K.C."/>
            <person name="Muzny D.M."/>
            <person name="Gibbs R."/>
        </authorList>
    </citation>
    <scope>NUCLEOTIDE SEQUENCE</scope>
    <source>
        <strain evidence="12">Brora</strain>
    </source>
</reference>
<evidence type="ECO:0000256" key="7">
    <source>
        <dbReference type="PIRNR" id="PIRNR009376"/>
    </source>
</evidence>
<evidence type="ECO:0000256" key="6">
    <source>
        <dbReference type="ARBA" id="ARBA00023098"/>
    </source>
</evidence>
<dbReference type="SMART" id="SM00312">
    <property type="entry name" value="PX"/>
    <property type="match status" value="1"/>
</dbReference>
<evidence type="ECO:0000256" key="8">
    <source>
        <dbReference type="SAM" id="MobiDB-lite"/>
    </source>
</evidence>
<dbReference type="GO" id="GO:0060627">
    <property type="term" value="P:regulation of vesicle-mediated transport"/>
    <property type="evidence" value="ECO:0007669"/>
    <property type="project" value="TreeGrafter"/>
</dbReference>
<accession>T1J7Z2</accession>
<dbReference type="CDD" id="cd09138">
    <property type="entry name" value="PLDc_vPLD1_2_yPLD_like_1"/>
    <property type="match status" value="1"/>
</dbReference>
<dbReference type="Proteomes" id="UP000014500">
    <property type="component" value="Unassembled WGS sequence"/>
</dbReference>
<evidence type="ECO:0000256" key="2">
    <source>
        <dbReference type="ARBA" id="ARBA00008664"/>
    </source>
</evidence>
<dbReference type="PROSITE" id="PS50195">
    <property type="entry name" value="PX"/>
    <property type="match status" value="1"/>
</dbReference>
<dbReference type="SMART" id="SM00155">
    <property type="entry name" value="PLDc"/>
    <property type="match status" value="2"/>
</dbReference>
<feature type="compositionally biased region" description="Basic and acidic residues" evidence="8">
    <location>
        <begin position="59"/>
        <end position="76"/>
    </location>
</feature>
<evidence type="ECO:0000313" key="11">
    <source>
        <dbReference type="EnsemblMetazoa" id="SMAR009807-PA"/>
    </source>
</evidence>
<evidence type="ECO:0000313" key="12">
    <source>
        <dbReference type="Proteomes" id="UP000014500"/>
    </source>
</evidence>
<dbReference type="CDD" id="cd06895">
    <property type="entry name" value="PX_PLD"/>
    <property type="match status" value="1"/>
</dbReference>
<dbReference type="OMA" id="EWRLDQI"/>
<dbReference type="Pfam" id="PF13091">
    <property type="entry name" value="PLDc_2"/>
    <property type="match status" value="1"/>
</dbReference>
<evidence type="ECO:0000256" key="5">
    <source>
        <dbReference type="ARBA" id="ARBA00022963"/>
    </source>
</evidence>
<sequence>MRNRTPGLAYSRGTRAQGRYLLLIDQYAVMSRSNSNLSPPGQFIDSPDSEFDELQFPDASHDSDTEEKIDGEKSDKSLPFSSLYDENKANRPIFLPNTNIEVEIIDVFRVGTNLLNPYLYIVQLKHGNYQWLIRRRYRHFQHLHHQLGLYYASLRLPIPIKKHKERRKTLKLNQISTHRRPRFPQKPDALIGAESLSRRSKQLEEYLQSLLSIPLYRTHPDTLAFLEVSRFSFVDGLGEKMKEGIVKKRAGGHRIVSGWKFLCYRCKNCCSRYSERWLLIKDTYIAYVHPQTGRVHFVILLDQGFDVQTGIYYTGIKDGILISNLTRRLLIKGFSGRSTKEWYDQIVDISKEIGGREFTQANRFVDGLGYFEAIADALEAAKEEIFITDWMLSPEIFLKRPILEGQKWRLDKILERKAKEGVKIFVLLYKEVELALGINSLYSKQRLVEKHPQNIKVLRHPDVAQATLLWAHHEKIVVIDQTYAFLGGLDLCYGRWDTHEHRLVDLGGVIRQRGPLQPGSVPKTSSTPNIPGFGAFAIFHLAQASHDLSSTPLKPVQTGKLRSSSLQDIEKNATTVQTSRSLLLPTAVPSSPNSIKSCDSSSESDKDEGDSILKIRLRKMRRHKRNKSLDNDEILGKKSKITQESLKSIGEHGDIGNLVDRTKTPRMPWHDIGIMVQGKAGRDVARHFIQRWNFTKSEKAKEHPSYPWLLPKSYSDLHDVPNLTHFQTNSLNCQVLRSVSTWSAGVKRTEQSIHDAYVDAIENAKHFIYIENQFFITQSADSKDVCNKIGDALYRRIVRAHKRKAVFRVYVVLPLLPAFEGEFGTVRGAAIQAITHWNYVSICRGPDSLMSRLKVVVGDPTRYITFYGLRNSGILFNDLVSELVYVHSKLLIVDDELAIIGSANINDRSMLGKRDSEIAVIIEDTDKQISKMAGQDVAVGKAVSQLRQQIFKEFLGVTPDSSRDIDVSDPISETFFKNVWLKIASLNTAIFEKVFNCIPTDLVHSFSELKSYQAQMPLYVSDRKFSEELIGRIRGFLVLFPLQFLCNESLTPAPGTKEALMPTSLWV</sequence>
<evidence type="ECO:0000259" key="10">
    <source>
        <dbReference type="PROSITE" id="PS50195"/>
    </source>
</evidence>
<proteinExistence type="inferred from homology"/>
<dbReference type="GO" id="GO:0009395">
    <property type="term" value="P:phospholipid catabolic process"/>
    <property type="evidence" value="ECO:0007669"/>
    <property type="project" value="TreeGrafter"/>
</dbReference>
<dbReference type="STRING" id="126957.T1J7Z2"/>
<evidence type="ECO:0000256" key="4">
    <source>
        <dbReference type="ARBA" id="ARBA00022801"/>
    </source>
</evidence>
<evidence type="ECO:0000259" key="9">
    <source>
        <dbReference type="PROSITE" id="PS50035"/>
    </source>
</evidence>
<keyword evidence="4 7" id="KW-0378">Hydrolase</keyword>
<evidence type="ECO:0000256" key="1">
    <source>
        <dbReference type="ARBA" id="ARBA00000798"/>
    </source>
</evidence>
<dbReference type="InterPro" id="IPR015679">
    <property type="entry name" value="PLipase_D_fam"/>
</dbReference>
<dbReference type="HOGENOM" id="CLU_000690_2_0_1"/>
<feature type="domain" description="PLD phosphodiesterase" evidence="9">
    <location>
        <begin position="468"/>
        <end position="495"/>
    </location>
</feature>
<dbReference type="InterPro" id="IPR036871">
    <property type="entry name" value="PX_dom_sf"/>
</dbReference>
<dbReference type="Gene3D" id="3.30.870.10">
    <property type="entry name" value="Endonuclease Chain A"/>
    <property type="match status" value="3"/>
</dbReference>
<keyword evidence="3" id="KW-0677">Repeat</keyword>
<dbReference type="PhylomeDB" id="T1J7Z2"/>
<keyword evidence="5 7" id="KW-0442">Lipid degradation</keyword>
<dbReference type="PIRSF" id="PIRSF009376">
    <property type="entry name" value="Phospholipase_D_euk"/>
    <property type="match status" value="1"/>
</dbReference>
<dbReference type="InterPro" id="IPR016555">
    <property type="entry name" value="PLipase_D_euk"/>
</dbReference>
<feature type="region of interest" description="Disordered" evidence="8">
    <location>
        <begin position="580"/>
        <end position="612"/>
    </location>
</feature>
<feature type="region of interest" description="Disordered" evidence="8">
    <location>
        <begin position="54"/>
        <end position="81"/>
    </location>
</feature>
<dbReference type="InterPro" id="IPR001736">
    <property type="entry name" value="PLipase_D/transphosphatidylase"/>
</dbReference>
<dbReference type="SUPFAM" id="SSF64268">
    <property type="entry name" value="PX domain"/>
    <property type="match status" value="1"/>
</dbReference>